<proteinExistence type="predicted"/>
<comment type="caution">
    <text evidence="4">The sequence shown here is derived from an EMBL/GenBank/DDBJ whole genome shotgun (WGS) entry which is preliminary data.</text>
</comment>
<dbReference type="PROSITE" id="PS51257">
    <property type="entry name" value="PROKAR_LIPOPROTEIN"/>
    <property type="match status" value="1"/>
</dbReference>
<dbReference type="PANTHER" id="PTHR30329:SF21">
    <property type="entry name" value="LIPOPROTEIN YIAD-RELATED"/>
    <property type="match status" value="1"/>
</dbReference>
<evidence type="ECO:0000313" key="5">
    <source>
        <dbReference type="Proteomes" id="UP000218542"/>
    </source>
</evidence>
<keyword evidence="4" id="KW-0282">Flagellum</keyword>
<accession>A0A286U3T1</accession>
<dbReference type="EMBL" id="BAOS01000043">
    <property type="protein sequence ID" value="GAX62810.1"/>
    <property type="molecule type" value="Genomic_DNA"/>
</dbReference>
<evidence type="ECO:0000256" key="2">
    <source>
        <dbReference type="SAM" id="Coils"/>
    </source>
</evidence>
<dbReference type="InterPro" id="IPR006665">
    <property type="entry name" value="OmpA-like"/>
</dbReference>
<dbReference type="AlphaFoldDB" id="A0A286U3T1"/>
<dbReference type="RefSeq" id="WP_162532431.1">
    <property type="nucleotide sequence ID" value="NZ_BAOS01000043.1"/>
</dbReference>
<dbReference type="Pfam" id="PF00691">
    <property type="entry name" value="OmpA"/>
    <property type="match status" value="1"/>
</dbReference>
<keyword evidence="2" id="KW-0175">Coiled coil</keyword>
<dbReference type="PROSITE" id="PS51123">
    <property type="entry name" value="OMPA_2"/>
    <property type="match status" value="1"/>
</dbReference>
<dbReference type="CDD" id="cd07185">
    <property type="entry name" value="OmpA_C-like"/>
    <property type="match status" value="1"/>
</dbReference>
<evidence type="ECO:0000256" key="1">
    <source>
        <dbReference type="PROSITE-ProRule" id="PRU00473"/>
    </source>
</evidence>
<name>A0A286U3T1_9BACT</name>
<reference evidence="5" key="1">
    <citation type="journal article" date="2017" name="Environ. Microbiol. Rep.">
        <title>Genetic Diversity of Marine Anaerobic Ammonium-Oxidizing Bacteria as Revealed by Genomic and Proteomic Analyses of 'Candidatus Scalindua japonica'.</title>
        <authorList>
            <person name="Oshiki M."/>
            <person name="Mizuto K."/>
            <person name="Kimura Z."/>
            <person name="Kindaichi T."/>
            <person name="Satoh H."/>
            <person name="Okabe S."/>
        </authorList>
    </citation>
    <scope>NUCLEOTIDE SEQUENCE [LARGE SCALE GENOMIC DNA]</scope>
    <source>
        <strain evidence="5">husup-a2</strain>
    </source>
</reference>
<dbReference type="InterPro" id="IPR036737">
    <property type="entry name" value="OmpA-like_sf"/>
</dbReference>
<keyword evidence="4" id="KW-0966">Cell projection</keyword>
<feature type="coiled-coil region" evidence="2">
    <location>
        <begin position="25"/>
        <end position="87"/>
    </location>
</feature>
<keyword evidence="1" id="KW-0472">Membrane</keyword>
<dbReference type="SUPFAM" id="SSF90257">
    <property type="entry name" value="Myosin rod fragments"/>
    <property type="match status" value="1"/>
</dbReference>
<dbReference type="PANTHER" id="PTHR30329">
    <property type="entry name" value="STATOR ELEMENT OF FLAGELLAR MOTOR COMPLEX"/>
    <property type="match status" value="1"/>
</dbReference>
<dbReference type="GO" id="GO:0016020">
    <property type="term" value="C:membrane"/>
    <property type="evidence" value="ECO:0007669"/>
    <property type="project" value="UniProtKB-UniRule"/>
</dbReference>
<dbReference type="Proteomes" id="UP000218542">
    <property type="component" value="Unassembled WGS sequence"/>
</dbReference>
<dbReference type="InterPro" id="IPR050330">
    <property type="entry name" value="Bact_OuterMem_StrucFunc"/>
</dbReference>
<dbReference type="SUPFAM" id="SSF103088">
    <property type="entry name" value="OmpA-like"/>
    <property type="match status" value="1"/>
</dbReference>
<organism evidence="4 5">
    <name type="scientific">Candidatus Scalindua japonica</name>
    <dbReference type="NCBI Taxonomy" id="1284222"/>
    <lineage>
        <taxon>Bacteria</taxon>
        <taxon>Pseudomonadati</taxon>
        <taxon>Planctomycetota</taxon>
        <taxon>Candidatus Brocadiia</taxon>
        <taxon>Candidatus Brocadiales</taxon>
        <taxon>Candidatus Scalinduaceae</taxon>
        <taxon>Candidatus Scalindua</taxon>
    </lineage>
</organism>
<sequence length="223" mass="24886">MSLKSGFVKCFFLSLIVLFAGCAELTSLREEKTLMTQRIDELQNENNRLSSQNNSLSSQFSASKGENARLIAEKNRLENTRRSMSQRLGGTGASVKVKDGHISVVMPSSVLFNSGQTKLKESAKTSLTKVCSVIKKDFPNETIRIEGHTDSDPIKRTKQVYNSNWELSAKRAATVLHYLIDTCHLDPQKLYLAGFGKYQPVASNKNKSGKKKNRRVEIVVLSK</sequence>
<dbReference type="Gene3D" id="3.30.1330.60">
    <property type="entry name" value="OmpA-like domain"/>
    <property type="match status" value="1"/>
</dbReference>
<keyword evidence="4" id="KW-0969">Cilium</keyword>
<evidence type="ECO:0000313" key="4">
    <source>
        <dbReference type="EMBL" id="GAX62810.1"/>
    </source>
</evidence>
<evidence type="ECO:0000259" key="3">
    <source>
        <dbReference type="PROSITE" id="PS51123"/>
    </source>
</evidence>
<keyword evidence="5" id="KW-1185">Reference proteome</keyword>
<gene>
    <name evidence="4" type="ORF">SCALIN_C43_0066</name>
</gene>
<protein>
    <submittedName>
        <fullName evidence="4">Flagellar motor protein B</fullName>
    </submittedName>
</protein>
<feature type="domain" description="OmpA-like" evidence="3">
    <location>
        <begin position="99"/>
        <end position="223"/>
    </location>
</feature>